<name>K8F6R5_9CHLO</name>
<dbReference type="InterPro" id="IPR053729">
    <property type="entry name" value="MAD2L1BP_domain_sf"/>
</dbReference>
<organism evidence="2 3">
    <name type="scientific">Bathycoccus prasinos</name>
    <dbReference type="NCBI Taxonomy" id="41875"/>
    <lineage>
        <taxon>Eukaryota</taxon>
        <taxon>Viridiplantae</taxon>
        <taxon>Chlorophyta</taxon>
        <taxon>Mamiellophyceae</taxon>
        <taxon>Mamiellales</taxon>
        <taxon>Bathycoccaceae</taxon>
        <taxon>Bathycoccus</taxon>
    </lineage>
</organism>
<dbReference type="Pfam" id="PF06581">
    <property type="entry name" value="p31comet"/>
    <property type="match status" value="1"/>
</dbReference>
<feature type="region of interest" description="Disordered" evidence="1">
    <location>
        <begin position="1"/>
        <end position="42"/>
    </location>
</feature>
<reference evidence="2 3" key="1">
    <citation type="submission" date="2011-10" db="EMBL/GenBank/DDBJ databases">
        <authorList>
            <person name="Genoscope - CEA"/>
        </authorList>
    </citation>
    <scope>NUCLEOTIDE SEQUENCE [LARGE SCALE GENOMIC DNA]</scope>
    <source>
        <strain evidence="2 3">RCC 1105</strain>
    </source>
</reference>
<dbReference type="GO" id="GO:0007096">
    <property type="term" value="P:regulation of exit from mitosis"/>
    <property type="evidence" value="ECO:0007669"/>
    <property type="project" value="InterPro"/>
</dbReference>
<dbReference type="PANTHER" id="PTHR15681">
    <property type="entry name" value="MAD2L1-BINDING PROTEIN"/>
    <property type="match status" value="1"/>
</dbReference>
<evidence type="ECO:0000256" key="1">
    <source>
        <dbReference type="SAM" id="MobiDB-lite"/>
    </source>
</evidence>
<dbReference type="Proteomes" id="UP000198341">
    <property type="component" value="Chromosome 6"/>
</dbReference>
<dbReference type="RefSeq" id="XP_007512678.1">
    <property type="nucleotide sequence ID" value="XM_007512616.1"/>
</dbReference>
<sequence length="336" mass="38620">MKRRKTSTSTTEKRGQQQREGKGEEEKKKKKRKKSDGRETLSEIGPFRIPNFEEEDALLTARTVAHICREIVKFLLFNRNQIPLMYADLVSLRRVEQKEEEEEDPNEENAKEKTKKKRKRKSSKRSEKKLFNQIAQIERLMESLSEEEFASRQPVKRVAVCFGATVNRPVETYIIDLEDVRYSATRGEGGEEEEAQSEKKTKSAANRIVRAVMPHVAGLRTNPSRTSQKIWIFLKHEDAADNDDESDDEKNALRAELSNRFAMKRNLNGLFEAEEKEERRGTRKNVKGNVFARIVLKSSSKPSSSSVVPASSCSWYQSRLVSKGFRFKETAAGSLR</sequence>
<feature type="compositionally biased region" description="Basic and acidic residues" evidence="1">
    <location>
        <begin position="11"/>
        <end position="27"/>
    </location>
</feature>
<dbReference type="InterPro" id="IPR009511">
    <property type="entry name" value="MAD1/Cdc20-bound-Mad2-bd"/>
</dbReference>
<dbReference type="KEGG" id="bpg:Bathy06g00690"/>
<protein>
    <submittedName>
        <fullName evidence="2">Uncharacterized protein</fullName>
    </submittedName>
</protein>
<dbReference type="EMBL" id="FO082273">
    <property type="protein sequence ID" value="CCO17278.1"/>
    <property type="molecule type" value="Genomic_DNA"/>
</dbReference>
<gene>
    <name evidence="2" type="ORF">Bathy06g00690</name>
</gene>
<dbReference type="AlphaFoldDB" id="K8F6R5"/>
<evidence type="ECO:0000313" key="2">
    <source>
        <dbReference type="EMBL" id="CCO17278.1"/>
    </source>
</evidence>
<dbReference type="GO" id="GO:0005634">
    <property type="term" value="C:nucleus"/>
    <property type="evidence" value="ECO:0007669"/>
    <property type="project" value="InterPro"/>
</dbReference>
<proteinExistence type="predicted"/>
<accession>K8F6R5</accession>
<feature type="compositionally biased region" description="Acidic residues" evidence="1">
    <location>
        <begin position="98"/>
        <end position="107"/>
    </location>
</feature>
<keyword evidence="3" id="KW-1185">Reference proteome</keyword>
<feature type="region of interest" description="Disordered" evidence="1">
    <location>
        <begin position="96"/>
        <end position="127"/>
    </location>
</feature>
<dbReference type="Gene3D" id="3.30.900.20">
    <property type="match status" value="1"/>
</dbReference>
<dbReference type="GeneID" id="19015049"/>
<evidence type="ECO:0000313" key="3">
    <source>
        <dbReference type="Proteomes" id="UP000198341"/>
    </source>
</evidence>
<feature type="compositionally biased region" description="Basic residues" evidence="1">
    <location>
        <begin position="113"/>
        <end position="123"/>
    </location>
</feature>
<dbReference type="PANTHER" id="PTHR15681:SF1">
    <property type="entry name" value="MAD2L1-BINDING PROTEIN"/>
    <property type="match status" value="1"/>
</dbReference>